<dbReference type="AlphaFoldDB" id="A0A0F9PNT9"/>
<gene>
    <name evidence="1" type="ORF">LCGC14_1114510</name>
</gene>
<protein>
    <submittedName>
        <fullName evidence="1">Uncharacterized protein</fullName>
    </submittedName>
</protein>
<evidence type="ECO:0000313" key="1">
    <source>
        <dbReference type="EMBL" id="KKN02756.1"/>
    </source>
</evidence>
<sequence length="510" mass="55769">MSTTRKRSWNWMFGVNAWVDFSTGAPVSKTKPVGFDNFEPGEGCDTISDPDTGDLLFYTDGIAIWGADHKIKQVAISSVILDPDESIQAITVVRKPGSTSIYYLFMVGDWTTSATAYRQIEYRTYNPFTDTLGSLTTLDPAGASAGYAENLTAILHANKQDYWIVTKMKGNNQIKAWRLSSTGITGPVISTASFSYTGSNRFGQIKGAPHGDRVALVMGSATDGNGSDPTLVTWTFNTSTGVFSNEKIIMTQSGGYFDNLGVDWSITSEIIYVSQFFSSGGLSKLYKIIIWGDCAEVLEITVAATNLGAVQRGPDDEIYIASFGASLLYRIINPNLSDASFSTTTFALLHSCQLGLPVVPSIQDEIKDYRVYSGGVWHSVCDGDTIRFYDGDTASWKDIQAGDRYWNESLQKWETISCIISIPQNFNCYDVIGFFRPEDEGYDPPFNSSFATGMKVSIAAVVVTNIRILSPTYPVANYPVISNVINGAFRDIIIPVAYLGTDSQSKIVAI</sequence>
<dbReference type="EMBL" id="LAZR01005111">
    <property type="protein sequence ID" value="KKN02756.1"/>
    <property type="molecule type" value="Genomic_DNA"/>
</dbReference>
<accession>A0A0F9PNT9</accession>
<organism evidence="1">
    <name type="scientific">marine sediment metagenome</name>
    <dbReference type="NCBI Taxonomy" id="412755"/>
    <lineage>
        <taxon>unclassified sequences</taxon>
        <taxon>metagenomes</taxon>
        <taxon>ecological metagenomes</taxon>
    </lineage>
</organism>
<comment type="caution">
    <text evidence="1">The sequence shown here is derived from an EMBL/GenBank/DDBJ whole genome shotgun (WGS) entry which is preliminary data.</text>
</comment>
<proteinExistence type="predicted"/>
<name>A0A0F9PNT9_9ZZZZ</name>
<reference evidence="1" key="1">
    <citation type="journal article" date="2015" name="Nature">
        <title>Complex archaea that bridge the gap between prokaryotes and eukaryotes.</title>
        <authorList>
            <person name="Spang A."/>
            <person name="Saw J.H."/>
            <person name="Jorgensen S.L."/>
            <person name="Zaremba-Niedzwiedzka K."/>
            <person name="Martijn J."/>
            <person name="Lind A.E."/>
            <person name="van Eijk R."/>
            <person name="Schleper C."/>
            <person name="Guy L."/>
            <person name="Ettema T.J."/>
        </authorList>
    </citation>
    <scope>NUCLEOTIDE SEQUENCE</scope>
</reference>